<protein>
    <submittedName>
        <fullName evidence="1">Uncharacterized protein</fullName>
    </submittedName>
</protein>
<organism evidence="1 2">
    <name type="scientific">Fasciolopsis buskii</name>
    <dbReference type="NCBI Taxonomy" id="27845"/>
    <lineage>
        <taxon>Eukaryota</taxon>
        <taxon>Metazoa</taxon>
        <taxon>Spiralia</taxon>
        <taxon>Lophotrochozoa</taxon>
        <taxon>Platyhelminthes</taxon>
        <taxon>Trematoda</taxon>
        <taxon>Digenea</taxon>
        <taxon>Plagiorchiida</taxon>
        <taxon>Echinostomata</taxon>
        <taxon>Echinostomatoidea</taxon>
        <taxon>Fasciolidae</taxon>
        <taxon>Fasciolopsis</taxon>
    </lineage>
</organism>
<sequence length="355" mass="40725">MDMKLADGNYTVLHVDTNSLIWLRSPRELFHLYNAHNDQVEAFDGDKHQSEIIAKSNRFIINGNPVKCYRTRNSLRYYINFTQDLPTIHSKFRTAPLLEYRDEGAYFYRKHFLPLREKHQNWFGIQSNGEAVAVSVARVFLPNSQTRDEYEYNHIECAPNIPKRLITDQCGSAKMSNLKNLRGHFRTIHNDQWKDEKETGPNPTQSDRCINKAAAERVPETELIPAWLVIVRREKGCDLRCCVVDLSPDNMYLRRGSSVSSDTYVTELQRATTAEVKKSGQKPSGLIRNSGKKNQCAKTVVTMNPDTQAMLKFVTLGEINPEELQLGEAGTVVYDKLASMDELEVSLKTFLKNRY</sequence>
<dbReference type="Proteomes" id="UP000728185">
    <property type="component" value="Unassembled WGS sequence"/>
</dbReference>
<proteinExistence type="predicted"/>
<reference evidence="1" key="1">
    <citation type="submission" date="2019-05" db="EMBL/GenBank/DDBJ databases">
        <title>Annotation for the trematode Fasciolopsis buski.</title>
        <authorList>
            <person name="Choi Y.-J."/>
        </authorList>
    </citation>
    <scope>NUCLEOTIDE SEQUENCE</scope>
    <source>
        <strain evidence="1">HT</strain>
        <tissue evidence="1">Whole worm</tissue>
    </source>
</reference>
<evidence type="ECO:0000313" key="2">
    <source>
        <dbReference type="Proteomes" id="UP000728185"/>
    </source>
</evidence>
<accession>A0A8E0RZ87</accession>
<dbReference type="AlphaFoldDB" id="A0A8E0RZ87"/>
<comment type="caution">
    <text evidence="1">The sequence shown here is derived from an EMBL/GenBank/DDBJ whole genome shotgun (WGS) entry which is preliminary data.</text>
</comment>
<name>A0A8E0RZ87_9TREM</name>
<dbReference type="Gene3D" id="3.30.1120.160">
    <property type="match status" value="1"/>
</dbReference>
<dbReference type="EMBL" id="LUCM01003223">
    <property type="protein sequence ID" value="KAA0196149.1"/>
    <property type="molecule type" value="Genomic_DNA"/>
</dbReference>
<dbReference type="OrthoDB" id="10405777at2759"/>
<evidence type="ECO:0000313" key="1">
    <source>
        <dbReference type="EMBL" id="KAA0196149.1"/>
    </source>
</evidence>
<gene>
    <name evidence="1" type="ORF">FBUS_07193</name>
</gene>
<keyword evidence="2" id="KW-1185">Reference proteome</keyword>